<name>A0ACB0JF52_TRIPR</name>
<protein>
    <submittedName>
        <fullName evidence="1">Uncharacterized protein</fullName>
    </submittedName>
</protein>
<organism evidence="1 2">
    <name type="scientific">Trifolium pratense</name>
    <name type="common">Red clover</name>
    <dbReference type="NCBI Taxonomy" id="57577"/>
    <lineage>
        <taxon>Eukaryota</taxon>
        <taxon>Viridiplantae</taxon>
        <taxon>Streptophyta</taxon>
        <taxon>Embryophyta</taxon>
        <taxon>Tracheophyta</taxon>
        <taxon>Spermatophyta</taxon>
        <taxon>Magnoliopsida</taxon>
        <taxon>eudicotyledons</taxon>
        <taxon>Gunneridae</taxon>
        <taxon>Pentapetalae</taxon>
        <taxon>rosids</taxon>
        <taxon>fabids</taxon>
        <taxon>Fabales</taxon>
        <taxon>Fabaceae</taxon>
        <taxon>Papilionoideae</taxon>
        <taxon>50 kb inversion clade</taxon>
        <taxon>NPAAA clade</taxon>
        <taxon>Hologalegina</taxon>
        <taxon>IRL clade</taxon>
        <taxon>Trifolieae</taxon>
        <taxon>Trifolium</taxon>
    </lineage>
</organism>
<evidence type="ECO:0000313" key="2">
    <source>
        <dbReference type="Proteomes" id="UP001177021"/>
    </source>
</evidence>
<evidence type="ECO:0000313" key="1">
    <source>
        <dbReference type="EMBL" id="CAJ2642267.1"/>
    </source>
</evidence>
<comment type="caution">
    <text evidence="1">The sequence shown here is derived from an EMBL/GenBank/DDBJ whole genome shotgun (WGS) entry which is preliminary data.</text>
</comment>
<accession>A0ACB0JF52</accession>
<keyword evidence="2" id="KW-1185">Reference proteome</keyword>
<sequence>MRSLTLFSLIPAATADHRHRRPPPTTATATGKPQIKPNSTHPKTSFTQNFFLSDGPKIINPNPQISIPQILFEIVDEIGYLDVNKLREGNSIMGSEGSQIRVWFEILLISKVGSFTARKSQTNSRIMSKRRSGEKLVFYDLHSGGVKVQVMADARNSDLDEVEFGKFHSNVKQGDIVGVTGFLGKSKKGELSIFPNTFIVLSHCLHSMPNRKPLAAARKKAAAAARNKANLTVKGNSWVHKRSVFYYAMESGKELWKKNA</sequence>
<gene>
    <name evidence="1" type="ORF">MILVUS5_LOCUS11753</name>
</gene>
<reference evidence="1" key="1">
    <citation type="submission" date="2023-10" db="EMBL/GenBank/DDBJ databases">
        <authorList>
            <person name="Rodriguez Cubillos JULIANA M."/>
            <person name="De Vega J."/>
        </authorList>
    </citation>
    <scope>NUCLEOTIDE SEQUENCE</scope>
</reference>
<dbReference type="Proteomes" id="UP001177021">
    <property type="component" value="Unassembled WGS sequence"/>
</dbReference>
<dbReference type="EMBL" id="CASHSV030000024">
    <property type="protein sequence ID" value="CAJ2642267.1"/>
    <property type="molecule type" value="Genomic_DNA"/>
</dbReference>
<proteinExistence type="predicted"/>